<evidence type="ECO:0000313" key="2">
    <source>
        <dbReference type="WBParaSite" id="Minc3s01662g25444"/>
    </source>
</evidence>
<name>A0A914MG52_MELIC</name>
<dbReference type="AlphaFoldDB" id="A0A914MG52"/>
<accession>A0A914MG52</accession>
<keyword evidence="1" id="KW-1185">Reference proteome</keyword>
<dbReference type="Proteomes" id="UP000887563">
    <property type="component" value="Unplaced"/>
</dbReference>
<proteinExistence type="predicted"/>
<sequence length="66" mass="7748">MLIVDVFPVFLKELNVLTLVLRIKSVVLVLNVTIRFVLKHSNFCDENPCCGENVKYRRRVYPAHFK</sequence>
<protein>
    <submittedName>
        <fullName evidence="2">Candidate secreted effector</fullName>
    </submittedName>
</protein>
<reference evidence="2" key="1">
    <citation type="submission" date="2022-11" db="UniProtKB">
        <authorList>
            <consortium name="WormBaseParasite"/>
        </authorList>
    </citation>
    <scope>IDENTIFICATION</scope>
</reference>
<organism evidence="1 2">
    <name type="scientific">Meloidogyne incognita</name>
    <name type="common">Southern root-knot nematode worm</name>
    <name type="synonym">Oxyuris incognita</name>
    <dbReference type="NCBI Taxonomy" id="6306"/>
    <lineage>
        <taxon>Eukaryota</taxon>
        <taxon>Metazoa</taxon>
        <taxon>Ecdysozoa</taxon>
        <taxon>Nematoda</taxon>
        <taxon>Chromadorea</taxon>
        <taxon>Rhabditida</taxon>
        <taxon>Tylenchina</taxon>
        <taxon>Tylenchomorpha</taxon>
        <taxon>Tylenchoidea</taxon>
        <taxon>Meloidogynidae</taxon>
        <taxon>Meloidogyninae</taxon>
        <taxon>Meloidogyne</taxon>
        <taxon>Meloidogyne incognita group</taxon>
    </lineage>
</organism>
<evidence type="ECO:0000313" key="1">
    <source>
        <dbReference type="Proteomes" id="UP000887563"/>
    </source>
</evidence>
<dbReference type="WBParaSite" id="Minc3s01662g25444">
    <property type="protein sequence ID" value="Minc3s01662g25444"/>
    <property type="gene ID" value="Minc3s01662g25444"/>
</dbReference>